<dbReference type="EMBL" id="JBHTLI010000001">
    <property type="protein sequence ID" value="MFD1095368.1"/>
    <property type="molecule type" value="Genomic_DNA"/>
</dbReference>
<dbReference type="Proteomes" id="UP001597131">
    <property type="component" value="Unassembled WGS sequence"/>
</dbReference>
<evidence type="ECO:0000313" key="2">
    <source>
        <dbReference type="Proteomes" id="UP001597131"/>
    </source>
</evidence>
<keyword evidence="2" id="KW-1185">Reference proteome</keyword>
<proteinExistence type="predicted"/>
<gene>
    <name evidence="1" type="ORF">ACFQ3Q_06390</name>
</gene>
<name>A0ABW3NP62_9FLAO</name>
<dbReference type="Gene3D" id="3.40.50.12580">
    <property type="match status" value="1"/>
</dbReference>
<comment type="caution">
    <text evidence="1">The sequence shown here is derived from an EMBL/GenBank/DDBJ whole genome shotgun (WGS) entry which is preliminary data.</text>
</comment>
<reference evidence="2" key="1">
    <citation type="journal article" date="2019" name="Int. J. Syst. Evol. Microbiol.">
        <title>The Global Catalogue of Microorganisms (GCM) 10K type strain sequencing project: providing services to taxonomists for standard genome sequencing and annotation.</title>
        <authorList>
            <consortium name="The Broad Institute Genomics Platform"/>
            <consortium name="The Broad Institute Genome Sequencing Center for Infectious Disease"/>
            <person name="Wu L."/>
            <person name="Ma J."/>
        </authorList>
    </citation>
    <scope>NUCLEOTIDE SEQUENCE [LARGE SCALE GENOMIC DNA]</scope>
    <source>
        <strain evidence="2">CCUG 64793</strain>
    </source>
</reference>
<dbReference type="RefSeq" id="WP_380744050.1">
    <property type="nucleotide sequence ID" value="NZ_JBHTLI010000001.1"/>
</dbReference>
<evidence type="ECO:0008006" key="3">
    <source>
        <dbReference type="Google" id="ProtNLM"/>
    </source>
</evidence>
<protein>
    <recommendedName>
        <fullName evidence="3">CDP-glycerol--glycerophosphate glycerophosphotransferase</fullName>
    </recommendedName>
</protein>
<sequence length="384" mass="45008">MKNNPNPRNKKKIAFLFLDEIHHLFHFISIAIELSKTNRVHILTYKGVDDLLYKSLGDLKGDKLVVEELPTFPFRSFTDKLKNRKLPRKGFWLKRNLNYLLNEFNAVVFTDYFHRYLLEARKNNSPKLLKFSHGTPGRAYAFNENLQDFDFQLLIGNYQYKQYKKLGILGKNYAITGYSKFDAVKHCPKRQIFKNKRTTVLYNPHFDPDFSSWQDEGLNILEFFYKQDTYNLIFAPHLHLFQKKKGGESKKVISEKYFSSDNIHIDLGSVASVNMTHVHNADIYMGDVSSQIYEFITTPRPCLFLNTKNFNYKKDISFRFWQCGPVIENSNNLKENLELAQRSFPDYKNIQQEITAQNYYTEEGSTPSERGAKAINKYLKKAGS</sequence>
<dbReference type="InterPro" id="IPR043148">
    <property type="entry name" value="TagF_C"/>
</dbReference>
<evidence type="ECO:0000313" key="1">
    <source>
        <dbReference type="EMBL" id="MFD1095368.1"/>
    </source>
</evidence>
<organism evidence="1 2">
    <name type="scientific">Salegentibacter chungangensis</name>
    <dbReference type="NCBI Taxonomy" id="1335724"/>
    <lineage>
        <taxon>Bacteria</taxon>
        <taxon>Pseudomonadati</taxon>
        <taxon>Bacteroidota</taxon>
        <taxon>Flavobacteriia</taxon>
        <taxon>Flavobacteriales</taxon>
        <taxon>Flavobacteriaceae</taxon>
        <taxon>Salegentibacter</taxon>
    </lineage>
</organism>
<accession>A0ABW3NP62</accession>